<feature type="region of interest" description="Disordered" evidence="2">
    <location>
        <begin position="26"/>
        <end position="96"/>
    </location>
</feature>
<feature type="domain" description="FAF" evidence="3">
    <location>
        <begin position="169"/>
        <end position="221"/>
    </location>
</feature>
<dbReference type="Proteomes" id="UP000626092">
    <property type="component" value="Unassembled WGS sequence"/>
</dbReference>
<organism evidence="4 5">
    <name type="scientific">Rhododendron simsii</name>
    <name type="common">Sims's rhododendron</name>
    <dbReference type="NCBI Taxonomy" id="118357"/>
    <lineage>
        <taxon>Eukaryota</taxon>
        <taxon>Viridiplantae</taxon>
        <taxon>Streptophyta</taxon>
        <taxon>Embryophyta</taxon>
        <taxon>Tracheophyta</taxon>
        <taxon>Spermatophyta</taxon>
        <taxon>Magnoliopsida</taxon>
        <taxon>eudicotyledons</taxon>
        <taxon>Gunneridae</taxon>
        <taxon>Pentapetalae</taxon>
        <taxon>asterids</taxon>
        <taxon>Ericales</taxon>
        <taxon>Ericaceae</taxon>
        <taxon>Ericoideae</taxon>
        <taxon>Rhodoreae</taxon>
        <taxon>Rhododendron</taxon>
    </lineage>
</organism>
<feature type="region of interest" description="Disordered" evidence="2">
    <location>
        <begin position="222"/>
        <end position="281"/>
    </location>
</feature>
<feature type="region of interest" description="Disordered" evidence="2">
    <location>
        <begin position="157"/>
        <end position="180"/>
    </location>
</feature>
<evidence type="ECO:0000313" key="5">
    <source>
        <dbReference type="Proteomes" id="UP000626092"/>
    </source>
</evidence>
<keyword evidence="5" id="KW-1185">Reference proteome</keyword>
<dbReference type="PANTHER" id="PTHR33155">
    <property type="entry name" value="FANTASTIC FOUR-LIKE PROTEIN (DUF3049)"/>
    <property type="match status" value="1"/>
</dbReference>
<feature type="compositionally biased region" description="Acidic residues" evidence="2">
    <location>
        <begin position="224"/>
        <end position="254"/>
    </location>
</feature>
<comment type="similarity">
    <text evidence="1">Belongs to the fantastic four family.</text>
</comment>
<dbReference type="OrthoDB" id="676808at2759"/>
<dbReference type="Pfam" id="PF11250">
    <property type="entry name" value="FAF"/>
    <property type="match status" value="1"/>
</dbReference>
<dbReference type="PANTHER" id="PTHR33155:SF9">
    <property type="entry name" value="FANTASTIC FOUR-LIKE PROTEIN (DUF3049)"/>
    <property type="match status" value="1"/>
</dbReference>
<evidence type="ECO:0000256" key="1">
    <source>
        <dbReference type="ARBA" id="ARBA00008690"/>
    </source>
</evidence>
<proteinExistence type="inferred from homology"/>
<gene>
    <name evidence="4" type="ORF">RHSIM_Rhsim01G0204900</name>
</gene>
<dbReference type="InterPro" id="IPR021410">
    <property type="entry name" value="FAF"/>
</dbReference>
<evidence type="ECO:0000313" key="4">
    <source>
        <dbReference type="EMBL" id="KAF7152643.1"/>
    </source>
</evidence>
<sequence>MAACGSLQHIFKKPLSENPTLLESLSPWNQIKSPRPSEASSFTEIFGELHFKDNEESPLPLSSSSSSSSSTSLSQIHQNPQPAVEKNDDRKSPDYFSRTQYVGSHKHSDSFSSMNSESLQHCTEGLGFESSDEVEDLNDEMGSYWQNKIRITRHPTGELRRSRSTGRTFPPPISSIGKGGKPWVCFKSYRNEGRFVLKEIRIPTQEFLRAKRENGRLKLQLCMSDEEIYEDDDEEEEEEEQDEENNGDDDCDNDIDVRSEKEGDNGDGKNLKLNNDGGGDC</sequence>
<feature type="compositionally biased region" description="Low complexity" evidence="2">
    <location>
        <begin position="57"/>
        <end position="74"/>
    </location>
</feature>
<feature type="compositionally biased region" description="Basic and acidic residues" evidence="2">
    <location>
        <begin position="255"/>
        <end position="270"/>
    </location>
</feature>
<protein>
    <recommendedName>
        <fullName evidence="3">FAF domain-containing protein</fullName>
    </recommendedName>
</protein>
<reference evidence="4" key="1">
    <citation type="submission" date="2019-11" db="EMBL/GenBank/DDBJ databases">
        <authorList>
            <person name="Liu Y."/>
            <person name="Hou J."/>
            <person name="Li T.-Q."/>
            <person name="Guan C.-H."/>
            <person name="Wu X."/>
            <person name="Wu H.-Z."/>
            <person name="Ling F."/>
            <person name="Zhang R."/>
            <person name="Shi X.-G."/>
            <person name="Ren J.-P."/>
            <person name="Chen E.-F."/>
            <person name="Sun J.-M."/>
        </authorList>
    </citation>
    <scope>NUCLEOTIDE SEQUENCE</scope>
    <source>
        <strain evidence="4">Adult_tree_wgs_1</strain>
        <tissue evidence="4">Leaves</tissue>
    </source>
</reference>
<dbReference type="EMBL" id="WJXA01000001">
    <property type="protein sequence ID" value="KAF7152643.1"/>
    <property type="molecule type" value="Genomic_DNA"/>
</dbReference>
<evidence type="ECO:0000259" key="3">
    <source>
        <dbReference type="Pfam" id="PF11250"/>
    </source>
</evidence>
<feature type="compositionally biased region" description="Polar residues" evidence="2">
    <location>
        <begin position="26"/>
        <end position="43"/>
    </location>
</feature>
<accession>A0A834HGI6</accession>
<dbReference type="InterPro" id="IPR046431">
    <property type="entry name" value="FAF_dom"/>
</dbReference>
<evidence type="ECO:0000256" key="2">
    <source>
        <dbReference type="SAM" id="MobiDB-lite"/>
    </source>
</evidence>
<name>A0A834HGI6_RHOSS</name>
<dbReference type="AlphaFoldDB" id="A0A834HGI6"/>
<comment type="caution">
    <text evidence="4">The sequence shown here is derived from an EMBL/GenBank/DDBJ whole genome shotgun (WGS) entry which is preliminary data.</text>
</comment>